<evidence type="ECO:0000256" key="6">
    <source>
        <dbReference type="ARBA" id="ARBA00022692"/>
    </source>
</evidence>
<dbReference type="PANTHER" id="PTHR33445:SF1">
    <property type="entry name" value="ATP SYNTHASE SUBUNIT B"/>
    <property type="match status" value="1"/>
</dbReference>
<evidence type="ECO:0000256" key="1">
    <source>
        <dbReference type="ARBA" id="ARBA00004162"/>
    </source>
</evidence>
<organism evidence="17 18">
    <name type="scientific">Thermasporomyces composti</name>
    <dbReference type="NCBI Taxonomy" id="696763"/>
    <lineage>
        <taxon>Bacteria</taxon>
        <taxon>Bacillati</taxon>
        <taxon>Actinomycetota</taxon>
        <taxon>Actinomycetes</taxon>
        <taxon>Propionibacteriales</taxon>
        <taxon>Nocardioidaceae</taxon>
        <taxon>Thermasporomyces</taxon>
    </lineage>
</organism>
<dbReference type="Proteomes" id="UP000256485">
    <property type="component" value="Unassembled WGS sequence"/>
</dbReference>
<keyword evidence="3 14" id="KW-0813">Transport</keyword>
<evidence type="ECO:0000256" key="5">
    <source>
        <dbReference type="ARBA" id="ARBA00022547"/>
    </source>
</evidence>
<feature type="transmembrane region" description="Helical" evidence="14">
    <location>
        <begin position="20"/>
        <end position="38"/>
    </location>
</feature>
<sequence>MILVAAEEVNPLVPHVSEMILGGVVFLILLFLVSKFVTPRFEQAFAERTKAIEGGLKQAEEMQAQAKAALEQYQEQLAQARHDAARIRQEAKEEGAAIVAEMRAQAQEEAQRILAAAQAQIEAERQRAVSQLRAEVGELAIQLANRIVGEALEDEVRQRRIVERFLEDIEREPAGEPR</sequence>
<keyword evidence="5 14" id="KW-0138">CF(0)</keyword>
<dbReference type="GO" id="GO:0005886">
    <property type="term" value="C:plasma membrane"/>
    <property type="evidence" value="ECO:0007669"/>
    <property type="project" value="UniProtKB-SubCell"/>
</dbReference>
<dbReference type="RefSeq" id="WP_115849194.1">
    <property type="nucleotide sequence ID" value="NZ_QTUC01000001.1"/>
</dbReference>
<comment type="subcellular location">
    <subcellularLocation>
        <location evidence="1 14">Cell membrane</location>
        <topology evidence="1 14">Single-pass membrane protein</topology>
    </subcellularLocation>
</comment>
<evidence type="ECO:0000256" key="7">
    <source>
        <dbReference type="ARBA" id="ARBA00022781"/>
    </source>
</evidence>
<name>A0A3D9V0T5_THECX</name>
<keyword evidence="16" id="KW-0175">Coiled coil</keyword>
<evidence type="ECO:0000256" key="12">
    <source>
        <dbReference type="ARBA" id="ARBA00025198"/>
    </source>
</evidence>
<dbReference type="InterPro" id="IPR005864">
    <property type="entry name" value="ATP_synth_F0_bsu_bac"/>
</dbReference>
<evidence type="ECO:0000256" key="9">
    <source>
        <dbReference type="ARBA" id="ARBA00023065"/>
    </source>
</evidence>
<comment type="subunit">
    <text evidence="13 14">F-type ATPases have 2 components, F(1) - the catalytic core - and F(0) - the membrane proton channel. F(1) has five subunits: alpha(3), beta(3), gamma(1), delta(1), epsilon(1). F(0) has three main subunits: a(1), b(2) and c(10-14). The alpha and beta chains form an alternating ring which encloses part of the gamma chain. F(1) is attached to F(0) by a central stalk formed by the gamma and epsilon chains, while a peripheral stalk is formed by the delta and b chains.</text>
</comment>
<evidence type="ECO:0000256" key="3">
    <source>
        <dbReference type="ARBA" id="ARBA00022448"/>
    </source>
</evidence>
<gene>
    <name evidence="14" type="primary">atpF</name>
    <name evidence="17" type="ORF">DFJ64_0781</name>
</gene>
<dbReference type="NCBIfam" id="TIGR01144">
    <property type="entry name" value="ATP_synt_b"/>
    <property type="match status" value="1"/>
</dbReference>
<accession>A0A3D9V0T5</accession>
<dbReference type="EMBL" id="QTUC01000001">
    <property type="protein sequence ID" value="REF35402.1"/>
    <property type="molecule type" value="Genomic_DNA"/>
</dbReference>
<dbReference type="GO" id="GO:0046961">
    <property type="term" value="F:proton-transporting ATPase activity, rotational mechanism"/>
    <property type="evidence" value="ECO:0007669"/>
    <property type="project" value="TreeGrafter"/>
</dbReference>
<evidence type="ECO:0000256" key="2">
    <source>
        <dbReference type="ARBA" id="ARBA00005513"/>
    </source>
</evidence>
<dbReference type="Pfam" id="PF00430">
    <property type="entry name" value="ATP-synt_B"/>
    <property type="match status" value="1"/>
</dbReference>
<dbReference type="GO" id="GO:0046933">
    <property type="term" value="F:proton-transporting ATP synthase activity, rotational mechanism"/>
    <property type="evidence" value="ECO:0007669"/>
    <property type="project" value="UniProtKB-UniRule"/>
</dbReference>
<evidence type="ECO:0000256" key="4">
    <source>
        <dbReference type="ARBA" id="ARBA00022475"/>
    </source>
</evidence>
<keyword evidence="7 14" id="KW-0375">Hydrogen ion transport</keyword>
<evidence type="ECO:0000256" key="14">
    <source>
        <dbReference type="HAMAP-Rule" id="MF_01398"/>
    </source>
</evidence>
<comment type="caution">
    <text evidence="17">The sequence shown here is derived from an EMBL/GenBank/DDBJ whole genome shotgun (WGS) entry which is preliminary data.</text>
</comment>
<dbReference type="PANTHER" id="PTHR33445">
    <property type="entry name" value="ATP SYNTHASE SUBUNIT B', CHLOROPLASTIC"/>
    <property type="match status" value="1"/>
</dbReference>
<dbReference type="InterPro" id="IPR002146">
    <property type="entry name" value="ATP_synth_b/b'su_bac/chlpt"/>
</dbReference>
<comment type="similarity">
    <text evidence="2 14 15">Belongs to the ATPase B chain family.</text>
</comment>
<dbReference type="InterPro" id="IPR050059">
    <property type="entry name" value="ATP_synthase_B_chain"/>
</dbReference>
<comment type="function">
    <text evidence="14">Component of the F(0) channel, it forms part of the peripheral stalk, linking F(1) to F(0).</text>
</comment>
<keyword evidence="4 14" id="KW-1003">Cell membrane</keyword>
<keyword evidence="10 14" id="KW-0472">Membrane</keyword>
<keyword evidence="6 14" id="KW-0812">Transmembrane</keyword>
<dbReference type="OrthoDB" id="5243563at2"/>
<dbReference type="NCBIfam" id="NF004412">
    <property type="entry name" value="PRK05759.1-3"/>
    <property type="match status" value="1"/>
</dbReference>
<keyword evidence="8 14" id="KW-1133">Transmembrane helix</keyword>
<evidence type="ECO:0000256" key="16">
    <source>
        <dbReference type="SAM" id="Coils"/>
    </source>
</evidence>
<dbReference type="SUPFAM" id="SSF81573">
    <property type="entry name" value="F1F0 ATP synthase subunit B, membrane domain"/>
    <property type="match status" value="1"/>
</dbReference>
<evidence type="ECO:0000256" key="8">
    <source>
        <dbReference type="ARBA" id="ARBA00022989"/>
    </source>
</evidence>
<feature type="coiled-coil region" evidence="16">
    <location>
        <begin position="52"/>
        <end position="127"/>
    </location>
</feature>
<evidence type="ECO:0000256" key="10">
    <source>
        <dbReference type="ARBA" id="ARBA00023136"/>
    </source>
</evidence>
<dbReference type="HAMAP" id="MF_01398">
    <property type="entry name" value="ATP_synth_b_bprime"/>
    <property type="match status" value="1"/>
</dbReference>
<dbReference type="Gene3D" id="1.20.5.620">
    <property type="entry name" value="F1F0 ATP synthase subunit B, membrane domain"/>
    <property type="match status" value="1"/>
</dbReference>
<evidence type="ECO:0000256" key="15">
    <source>
        <dbReference type="RuleBase" id="RU003848"/>
    </source>
</evidence>
<evidence type="ECO:0000256" key="13">
    <source>
        <dbReference type="ARBA" id="ARBA00025830"/>
    </source>
</evidence>
<proteinExistence type="inferred from homology"/>
<reference evidence="17 18" key="1">
    <citation type="submission" date="2018-08" db="EMBL/GenBank/DDBJ databases">
        <title>Sequencing the genomes of 1000 actinobacteria strains.</title>
        <authorList>
            <person name="Klenk H.-P."/>
        </authorList>
    </citation>
    <scope>NUCLEOTIDE SEQUENCE [LARGE SCALE GENOMIC DNA]</scope>
    <source>
        <strain evidence="17 18">DSM 22891</strain>
    </source>
</reference>
<keyword evidence="9 14" id="KW-0406">Ion transport</keyword>
<dbReference type="AlphaFoldDB" id="A0A3D9V0T5"/>
<evidence type="ECO:0000313" key="17">
    <source>
        <dbReference type="EMBL" id="REF35402.1"/>
    </source>
</evidence>
<keyword evidence="11 14" id="KW-0066">ATP synthesis</keyword>
<evidence type="ECO:0000256" key="11">
    <source>
        <dbReference type="ARBA" id="ARBA00023310"/>
    </source>
</evidence>
<dbReference type="CDD" id="cd06503">
    <property type="entry name" value="ATP-synt_Fo_b"/>
    <property type="match status" value="1"/>
</dbReference>
<protein>
    <recommendedName>
        <fullName evidence="14">ATP synthase subunit b</fullName>
    </recommendedName>
    <alternativeName>
        <fullName evidence="14">ATP synthase F(0) sector subunit b</fullName>
    </alternativeName>
    <alternativeName>
        <fullName evidence="14">ATPase subunit I</fullName>
    </alternativeName>
    <alternativeName>
        <fullName evidence="14">F-type ATPase subunit b</fullName>
        <shortName evidence="14">F-ATPase subunit b</shortName>
    </alternativeName>
</protein>
<dbReference type="InterPro" id="IPR028987">
    <property type="entry name" value="ATP_synth_B-like_membr_sf"/>
</dbReference>
<comment type="function">
    <text evidence="12 14">F(1)F(0) ATP synthase produces ATP from ADP in the presence of a proton or sodium gradient. F-type ATPases consist of two structural domains, F(1) containing the extramembraneous catalytic core and F(0) containing the membrane proton channel, linked together by a central stalk and a peripheral stalk. During catalysis, ATP synthesis in the catalytic domain of F(1) is coupled via a rotary mechanism of the central stalk subunits to proton translocation.</text>
</comment>
<keyword evidence="18" id="KW-1185">Reference proteome</keyword>
<dbReference type="GO" id="GO:0045259">
    <property type="term" value="C:proton-transporting ATP synthase complex"/>
    <property type="evidence" value="ECO:0007669"/>
    <property type="project" value="UniProtKB-KW"/>
</dbReference>
<evidence type="ECO:0000313" key="18">
    <source>
        <dbReference type="Proteomes" id="UP000256485"/>
    </source>
</evidence>